<comment type="similarity">
    <text evidence="1">Belongs to the glycosyl hydrolase 15 family.</text>
</comment>
<accession>A0A8J8PAL6</accession>
<dbReference type="GO" id="GO:0030246">
    <property type="term" value="F:carbohydrate binding"/>
    <property type="evidence" value="ECO:0007669"/>
    <property type="project" value="InterPro"/>
</dbReference>
<evidence type="ECO:0000313" key="7">
    <source>
        <dbReference type="Proteomes" id="UP000705823"/>
    </source>
</evidence>
<dbReference type="Gene3D" id="1.50.10.10">
    <property type="match status" value="2"/>
</dbReference>
<name>A0A8J8PAL6_9EURY</name>
<evidence type="ECO:0000259" key="3">
    <source>
        <dbReference type="Pfam" id="PF00723"/>
    </source>
</evidence>
<feature type="compositionally biased region" description="Low complexity" evidence="2">
    <location>
        <begin position="685"/>
        <end position="696"/>
    </location>
</feature>
<feature type="region of interest" description="Disordered" evidence="2">
    <location>
        <begin position="683"/>
        <end position="702"/>
    </location>
</feature>
<reference evidence="6" key="1">
    <citation type="submission" date="2019-02" db="EMBL/GenBank/DDBJ databases">
        <title>Halonotius sp. a new haloarchaeum isolated from saline soil.</title>
        <authorList>
            <person name="Duran-Viseras A."/>
            <person name="Sanchez-Porro C."/>
            <person name="Ventosa A."/>
        </authorList>
    </citation>
    <scope>NUCLEOTIDE SEQUENCE</scope>
    <source>
        <strain evidence="6">F15B</strain>
    </source>
</reference>
<dbReference type="GO" id="GO:0005975">
    <property type="term" value="P:carbohydrate metabolic process"/>
    <property type="evidence" value="ECO:0007669"/>
    <property type="project" value="InterPro"/>
</dbReference>
<comment type="caution">
    <text evidence="6">The sequence shown here is derived from an EMBL/GenBank/DDBJ whole genome shotgun (WGS) entry which is preliminary data.</text>
</comment>
<dbReference type="InterPro" id="IPR015220">
    <property type="entry name" value="Glucodextranase_N"/>
</dbReference>
<sequence length="1522" mass="167634">MRLRTALNEYKRNDGGRFPAECRTTDGAFSAHGDRLVYVGPDGSLRDYSSALSGLYGIDRARLGIETSKGTQWFDEFSTVRQHYYRETNVVETEYAADGFTVHQYDLTLGRAHVTHIELRGSIPPNAELTAFLTFAPGGQESKVGRLIHEHAGPNETNAVEVFHRTEHDYVTASTGITDVRGQIPERFDEILSDEAFEFPREAVINRFEDTHLSGDVVVNAPLEQTGRAAKTTLVTQLSDHSKVDREEALGDLCQCAEAHGTADDIRRAGRERAEVSVPDSAPNGNVVREDLRALALLTAPTGSHIAAPEFDPFYAHSGGYGYTWFRDEAETGRNLLTADDSLDLGLQDRLVQTAEFFCRSQEPDGSWTHRVWAIDGSLAPGWAHGRIEGHDEDYQADQTASVLTYLAELLTKRGDALDDELGERIRETIHSGIEVLDETLEDDGLPEQCQNLWENMNGRFTHTAATYLGAYATIAAAPVDDGLREHAHGQAETVFEGFDRLWSETREAYGIRLNNSGKLDDRIDSGTFAVVDAMVAYDRLTDDDLSEKTVDRLFDHVQSLFDALYREPAESDVAGLARFEGDTWRSEGQHGEKIWSVSTAWGSTAATDLGVLLKEYDREEDAKECFEQAGTLYEHLLPDGPLATEAGYLAEQVFDDGSVDSAAPLGWSHSLRLRATATLREQNSLPLSSPAPSGPEGRPRWTTGEKYGVATVADHGESDASKVWFTLTEGALTEVRFPRVDLMNLRTADFVIADAAEDSTYTARTHNETRRDDDTDTVERRVEPTEDDALLFRHVVTERGDGRGHEWTLSVEYAIDPDHDAIVADVEFESADKKEYDVYAVADISLTNTGTRDRGYRLGERGNYHLAARDAEAYDTGAEALLTDEDGDVYSVAMAMTTTGRFDWATVGAAGSPHLAELFSEGKRPHPNDRLDDDNIVLAGRIGTGETVSDTLALGFGENADTAAALGEAEGALATPYEEVRESYAETWRAFLSDKEIPQFIIDDDELYKQYKSCLMALRAVEDKTYLGAGIASPSVPWGEAVTADEPKGYGYNFVWSRDLYQVFTVFEAIGDHKTATDALQYIYEYQQDEEGFIPQNTYVNGLTRWGGEQIDNISFPQVMAYQLAENGIEFDDVNYDYINVKRSADYVARNGPATAQERWEEEAGYSPSSIAAEVAGLVCAADIAIDQGETADALVWLALADEWTVKVEDWCATKTGTELHTNTPYYVRVTRDGNPEAGHLRTLANAGPTLDEREIIDGGFLELTRLGIKPADDDVIENSITEVDNTIRIDTPQGPAFYRYNGDGYGERAMGEKGAPWSVQTKGKGRLWPIFTGERGEYELLAGTDEGELAPYNLLKTMAGFANSGRMIAEQVWDRHIDNEYNWEMGEGTGAATPLAWSMAQFIRLAHGIDAGEPVETPEVVDQRYRGEPRPEEPTLDIETTTTTTKKQRGSKEETLTISGESDGELVAVKASADAAVTTVEDGEFEVTLPIGHGERTVTLAAASEADLSTAGTTVEQVTI</sequence>
<dbReference type="InterPro" id="IPR014718">
    <property type="entry name" value="GH-type_carb-bd"/>
</dbReference>
<dbReference type="SUPFAM" id="SSF74650">
    <property type="entry name" value="Galactose mutarotase-like"/>
    <property type="match status" value="1"/>
</dbReference>
<dbReference type="Proteomes" id="UP000705823">
    <property type="component" value="Unassembled WGS sequence"/>
</dbReference>
<dbReference type="InterPro" id="IPR008928">
    <property type="entry name" value="6-hairpin_glycosidase_sf"/>
</dbReference>
<dbReference type="PANTHER" id="PTHR31616:SF0">
    <property type="entry name" value="GLUCAN 1,4-ALPHA-GLUCOSIDASE"/>
    <property type="match status" value="1"/>
</dbReference>
<dbReference type="InterPro" id="IPR012341">
    <property type="entry name" value="6hp_glycosidase-like_sf"/>
</dbReference>
<proteinExistence type="inferred from homology"/>
<dbReference type="Gene3D" id="2.70.98.10">
    <property type="match status" value="1"/>
</dbReference>
<dbReference type="Pfam" id="PF00723">
    <property type="entry name" value="Glyco_hydro_15"/>
    <property type="match status" value="2"/>
</dbReference>
<evidence type="ECO:0000259" key="4">
    <source>
        <dbReference type="Pfam" id="PF09137"/>
    </source>
</evidence>
<gene>
    <name evidence="6" type="ORF">EGH24_09555</name>
</gene>
<dbReference type="EMBL" id="RKLU01000004">
    <property type="protein sequence ID" value="TQQ79740.1"/>
    <property type="molecule type" value="Genomic_DNA"/>
</dbReference>
<organism evidence="6 7">
    <name type="scientific">Halonotius terrestris</name>
    <dbReference type="NCBI Taxonomy" id="2487750"/>
    <lineage>
        <taxon>Archaea</taxon>
        <taxon>Methanobacteriati</taxon>
        <taxon>Methanobacteriota</taxon>
        <taxon>Stenosarchaea group</taxon>
        <taxon>Halobacteria</taxon>
        <taxon>Halobacteriales</taxon>
        <taxon>Haloferacaceae</taxon>
        <taxon>Halonotius</taxon>
    </lineage>
</organism>
<dbReference type="Pfam" id="PF09137">
    <property type="entry name" value="Glucodextran_N"/>
    <property type="match status" value="1"/>
</dbReference>
<dbReference type="SUPFAM" id="SSF48208">
    <property type="entry name" value="Six-hairpin glycosidases"/>
    <property type="match status" value="2"/>
</dbReference>
<feature type="domain" description="GH15-like" evidence="3">
    <location>
        <begin position="1015"/>
        <end position="1408"/>
    </location>
</feature>
<dbReference type="PANTHER" id="PTHR31616">
    <property type="entry name" value="TREHALASE"/>
    <property type="match status" value="1"/>
</dbReference>
<dbReference type="OrthoDB" id="36362at2157"/>
<evidence type="ECO:0000259" key="5">
    <source>
        <dbReference type="Pfam" id="PF25978"/>
    </source>
</evidence>
<feature type="domain" description="GH15-like" evidence="3">
    <location>
        <begin position="295"/>
        <end position="676"/>
    </location>
</feature>
<dbReference type="RefSeq" id="WP_142979932.1">
    <property type="nucleotide sequence ID" value="NZ_RKLU01000004.1"/>
</dbReference>
<dbReference type="Pfam" id="PF25978">
    <property type="entry name" value="DUF7997"/>
    <property type="match status" value="1"/>
</dbReference>
<dbReference type="GO" id="GO:0004553">
    <property type="term" value="F:hydrolase activity, hydrolyzing O-glycosyl compounds"/>
    <property type="evidence" value="ECO:0007669"/>
    <property type="project" value="UniProtKB-ARBA"/>
</dbReference>
<evidence type="ECO:0000256" key="2">
    <source>
        <dbReference type="SAM" id="MobiDB-lite"/>
    </source>
</evidence>
<evidence type="ECO:0000256" key="1">
    <source>
        <dbReference type="ARBA" id="ARBA00006188"/>
    </source>
</evidence>
<dbReference type="InterPro" id="IPR011013">
    <property type="entry name" value="Gal_mutarotase_sf_dom"/>
</dbReference>
<dbReference type="InterPro" id="IPR058310">
    <property type="entry name" value="DUF7997"/>
</dbReference>
<dbReference type="InterPro" id="IPR011613">
    <property type="entry name" value="GH15-like"/>
</dbReference>
<protein>
    <submittedName>
        <fullName evidence="6">Glucoamylase</fullName>
    </submittedName>
</protein>
<evidence type="ECO:0000313" key="6">
    <source>
        <dbReference type="EMBL" id="TQQ79740.1"/>
    </source>
</evidence>
<feature type="domain" description="DUF7997" evidence="5">
    <location>
        <begin position="1"/>
        <end position="248"/>
    </location>
</feature>
<feature type="domain" description="Glucodextranase N-terminal" evidence="4">
    <location>
        <begin position="692"/>
        <end position="993"/>
    </location>
</feature>
<keyword evidence="7" id="KW-1185">Reference proteome</keyword>